<keyword evidence="2 10" id="KW-0401">Integrin</keyword>
<sequence>MSDQKDVALEIHVTNLPSDPAEPQRDGDDAHEALLIVTFPPELPYSALRPYDGRAAWVGAVASVFGTEGRGQSWGAEEWRWCWGVGVRSAGDEGQGWCWGCWEGGMRSDLGVSHRGPSLKTLGSAFLTLLWPHELRSGKWLLYPLHMELAAPPGRGVPCSPPANPLGLALEPPEAAPPEVPESGSWWVPAPAERRRNVTLDCAQGTARCLSFRCPLPSFERAAVLTARGRLWNGTFLEEYLAVTSVELIVRASVSVTSSIKNLVLKDAAIQIPVTIYLDPGAAVAGGGVPWWVIVLAALAGGLVLALLVCVLWKLGFFRRARAAPPAVPQFHAVRIPREQRQHLREGKLGTIQRKEWAALDLGRWKPADDLLLINAVLQTNDLTSVHQGVKFSCRFNLREIQERWYALLYDPVISKLACQAMRQLHPEAIAAIQSKVLFSKAEEQLLTKVGSSSQPTLDTFQELLHKHPDVFYPSRTAKALQLHWQLMKQYYLLDDQTGEPPGGLCPSVLPAVCLSGHPVSSHPAGMSSPDFDSQTLAVLRGRMVRYLMRSREVSAGVVPPLLSDTPNFPGTSGAGAAALVELGGGSSAGAGTAVPAVGSEPRAPHPGRVCITENNLSVTDSISRGNECT</sequence>
<dbReference type="GO" id="GO:0071339">
    <property type="term" value="C:MLL1 complex"/>
    <property type="evidence" value="ECO:0007669"/>
    <property type="project" value="InterPro"/>
</dbReference>
<dbReference type="InterPro" id="IPR018184">
    <property type="entry name" value="Integrin_alpha_C_CS"/>
</dbReference>
<dbReference type="InterPro" id="IPR037912">
    <property type="entry name" value="MCRS1"/>
</dbReference>
<evidence type="ECO:0000313" key="11">
    <source>
        <dbReference type="Proteomes" id="UP000053872"/>
    </source>
</evidence>
<evidence type="ECO:0000256" key="1">
    <source>
        <dbReference type="ARBA" id="ARBA00004479"/>
    </source>
</evidence>
<feature type="domain" description="Integrin alpha second immunoglobulin-like" evidence="8">
    <location>
        <begin position="2"/>
        <end position="49"/>
    </location>
</feature>
<dbReference type="InterPro" id="IPR048286">
    <property type="entry name" value="Integrin_alpha_Ig-like_3"/>
</dbReference>
<reference evidence="10 11" key="1">
    <citation type="journal article" date="2013" name="Science">
        <title>Genomic diversity and evolution of the head crest in the rock pigeon.</title>
        <authorList>
            <person name="Shapiro M.D."/>
            <person name="Kronenberg Z."/>
            <person name="Li C."/>
            <person name="Domyan E.T."/>
            <person name="Pan H."/>
            <person name="Campbell M."/>
            <person name="Tan H."/>
            <person name="Huff C.D."/>
            <person name="Hu H."/>
            <person name="Vickrey A.I."/>
            <person name="Nielsen S.C."/>
            <person name="Stringham S.A."/>
            <person name="Hu H."/>
            <person name="Willerslev E."/>
            <person name="Gilbert M.T."/>
            <person name="Yandell M."/>
            <person name="Zhang G."/>
            <person name="Wang J."/>
        </authorList>
    </citation>
    <scope>NUCLEOTIDE SEQUENCE [LARGE SCALE GENOMIC DNA]</scope>
    <source>
        <tissue evidence="10">Blood</tissue>
    </source>
</reference>
<evidence type="ECO:0000256" key="3">
    <source>
        <dbReference type="ARBA" id="ARBA00023136"/>
    </source>
</evidence>
<dbReference type="AlphaFoldDB" id="A0A2I0LJC3"/>
<dbReference type="GO" id="GO:0044545">
    <property type="term" value="C:NSL complex"/>
    <property type="evidence" value="ECO:0007669"/>
    <property type="project" value="TreeGrafter"/>
</dbReference>
<dbReference type="InParanoid" id="A0A2I0LJC3"/>
<dbReference type="Pfam" id="PF20805">
    <property type="entry name" value="Integrin_A_Ig_2"/>
    <property type="match status" value="1"/>
</dbReference>
<dbReference type="InterPro" id="IPR048285">
    <property type="entry name" value="Integrin_alpha_Ig-like_2"/>
</dbReference>
<dbReference type="GO" id="GO:0016020">
    <property type="term" value="C:membrane"/>
    <property type="evidence" value="ECO:0007669"/>
    <property type="project" value="UniProtKB-SubCell"/>
</dbReference>
<comment type="subcellular location">
    <subcellularLocation>
        <location evidence="1">Membrane</location>
        <topology evidence="1">Single-pass type I membrane protein</topology>
    </subcellularLocation>
</comment>
<dbReference type="Gene3D" id="1.20.5.930">
    <property type="entry name" value="Bicelle-embedded integrin alpha(iib) transmembrane segment"/>
    <property type="match status" value="1"/>
</dbReference>
<dbReference type="PROSITE" id="PS00242">
    <property type="entry name" value="INTEGRIN_ALPHA"/>
    <property type="match status" value="1"/>
</dbReference>
<dbReference type="PANTHER" id="PTHR13233">
    <property type="entry name" value="MICROSPHERULE PROTEIN 1"/>
    <property type="match status" value="1"/>
</dbReference>
<gene>
    <name evidence="10" type="ORF">A306_00014223</name>
</gene>
<feature type="region of interest" description="Disordered" evidence="5">
    <location>
        <begin position="590"/>
        <end position="611"/>
    </location>
</feature>
<evidence type="ECO:0000256" key="4">
    <source>
        <dbReference type="ARBA" id="ARBA00023180"/>
    </source>
</evidence>
<comment type="caution">
    <text evidence="10">The sequence shown here is derived from an EMBL/GenBank/DDBJ whole genome shotgun (WGS) entry which is preliminary data.</text>
</comment>
<keyword evidence="4" id="KW-0325">Glycoprotein</keyword>
<dbReference type="Gene3D" id="2.60.40.1530">
    <property type="entry name" value="ntegrin, alpha v. Chain A, domain 4"/>
    <property type="match status" value="1"/>
</dbReference>
<evidence type="ECO:0000259" key="7">
    <source>
        <dbReference type="Pfam" id="PF13325"/>
    </source>
</evidence>
<dbReference type="SUPFAM" id="SSF69179">
    <property type="entry name" value="Integrin domains"/>
    <property type="match status" value="1"/>
</dbReference>
<evidence type="ECO:0000259" key="8">
    <source>
        <dbReference type="Pfam" id="PF20805"/>
    </source>
</evidence>
<feature type="transmembrane region" description="Helical" evidence="6">
    <location>
        <begin position="291"/>
        <end position="313"/>
    </location>
</feature>
<dbReference type="GO" id="GO:0002151">
    <property type="term" value="F:G-quadruplex RNA binding"/>
    <property type="evidence" value="ECO:0007669"/>
    <property type="project" value="InterPro"/>
</dbReference>
<keyword evidence="11" id="KW-1185">Reference proteome</keyword>
<keyword evidence="3 6" id="KW-0472">Membrane</keyword>
<dbReference type="InterPro" id="IPR025999">
    <property type="entry name" value="MCRS_N"/>
</dbReference>
<evidence type="ECO:0000256" key="2">
    <source>
        <dbReference type="ARBA" id="ARBA00023037"/>
    </source>
</evidence>
<evidence type="ECO:0000259" key="9">
    <source>
        <dbReference type="Pfam" id="PF20806"/>
    </source>
</evidence>
<dbReference type="GO" id="GO:0007229">
    <property type="term" value="P:integrin-mediated signaling pathway"/>
    <property type="evidence" value="ECO:0007669"/>
    <property type="project" value="UniProtKB-KW"/>
</dbReference>
<name>A0A2I0LJC3_COLLI</name>
<dbReference type="PANTHER" id="PTHR13233:SF0">
    <property type="entry name" value="MICROSPHERULE PROTEIN 1"/>
    <property type="match status" value="1"/>
</dbReference>
<feature type="compositionally biased region" description="Low complexity" evidence="5">
    <location>
        <begin position="590"/>
        <end position="600"/>
    </location>
</feature>
<dbReference type="Proteomes" id="UP000053872">
    <property type="component" value="Unassembled WGS sequence"/>
</dbReference>
<evidence type="ECO:0000256" key="5">
    <source>
        <dbReference type="SAM" id="MobiDB-lite"/>
    </source>
</evidence>
<keyword evidence="6" id="KW-1133">Transmembrane helix</keyword>
<feature type="domain" description="Integrin alpha third immunoglobulin-like" evidence="9">
    <location>
        <begin position="112"/>
        <end position="277"/>
    </location>
</feature>
<feature type="domain" description="Microspherule protein N-terminal" evidence="7">
    <location>
        <begin position="364"/>
        <end position="500"/>
    </location>
</feature>
<evidence type="ECO:0000256" key="6">
    <source>
        <dbReference type="SAM" id="Phobius"/>
    </source>
</evidence>
<evidence type="ECO:0000313" key="10">
    <source>
        <dbReference type="EMBL" id="PKK17517.1"/>
    </source>
</evidence>
<dbReference type="STRING" id="8932.A0A2I0LJC3"/>
<dbReference type="GO" id="GO:0031011">
    <property type="term" value="C:Ino80 complex"/>
    <property type="evidence" value="ECO:0007669"/>
    <property type="project" value="InterPro"/>
</dbReference>
<dbReference type="EMBL" id="AKCR02000306">
    <property type="protein sequence ID" value="PKK17517.1"/>
    <property type="molecule type" value="Genomic_DNA"/>
</dbReference>
<protein>
    <submittedName>
        <fullName evidence="10">Integrin alpha-7</fullName>
    </submittedName>
</protein>
<dbReference type="InterPro" id="IPR032695">
    <property type="entry name" value="Integrin_dom_sf"/>
</dbReference>
<dbReference type="Pfam" id="PF20806">
    <property type="entry name" value="Integrin_A_Ig_3"/>
    <property type="match status" value="1"/>
</dbReference>
<proteinExistence type="predicted"/>
<dbReference type="GO" id="GO:0045944">
    <property type="term" value="P:positive regulation of transcription by RNA polymerase II"/>
    <property type="evidence" value="ECO:0007669"/>
    <property type="project" value="TreeGrafter"/>
</dbReference>
<accession>A0A2I0LJC3</accession>
<keyword evidence="6" id="KW-0812">Transmembrane</keyword>
<organism evidence="10 11">
    <name type="scientific">Columba livia</name>
    <name type="common">Rock dove</name>
    <dbReference type="NCBI Taxonomy" id="8932"/>
    <lineage>
        <taxon>Eukaryota</taxon>
        <taxon>Metazoa</taxon>
        <taxon>Chordata</taxon>
        <taxon>Craniata</taxon>
        <taxon>Vertebrata</taxon>
        <taxon>Euteleostomi</taxon>
        <taxon>Archelosauria</taxon>
        <taxon>Archosauria</taxon>
        <taxon>Dinosauria</taxon>
        <taxon>Saurischia</taxon>
        <taxon>Theropoda</taxon>
        <taxon>Coelurosauria</taxon>
        <taxon>Aves</taxon>
        <taxon>Neognathae</taxon>
        <taxon>Neoaves</taxon>
        <taxon>Columbimorphae</taxon>
        <taxon>Columbiformes</taxon>
        <taxon>Columbidae</taxon>
        <taxon>Columba</taxon>
    </lineage>
</organism>
<dbReference type="Pfam" id="PF13325">
    <property type="entry name" value="MCRS_N"/>
    <property type="match status" value="1"/>
</dbReference>